<evidence type="ECO:0000256" key="1">
    <source>
        <dbReference type="SAM" id="MobiDB-lite"/>
    </source>
</evidence>
<evidence type="ECO:0000313" key="3">
    <source>
        <dbReference type="Proteomes" id="UP000218231"/>
    </source>
</evidence>
<comment type="caution">
    <text evidence="2">The sequence shown here is derived from an EMBL/GenBank/DDBJ whole genome shotgun (WGS) entry which is preliminary data.</text>
</comment>
<proteinExistence type="predicted"/>
<sequence>MRMRPLIGSETVRRAGDQLGELGSAHGHWVATRTGQHMPGRAVASVSHRSLSWEISGLWESNGSLRKRDQNPTNQTERGLATGCRPHPTRLYKRGERSAARESLFSL</sequence>
<dbReference type="Proteomes" id="UP000218231">
    <property type="component" value="Unassembled WGS sequence"/>
</dbReference>
<keyword evidence="3" id="KW-1185">Reference proteome</keyword>
<accession>A0A2A2KQV0</accession>
<reference evidence="2 3" key="1">
    <citation type="journal article" date="2017" name="Curr. Biol.">
        <title>Genome architecture and evolution of a unichromosomal asexual nematode.</title>
        <authorList>
            <person name="Fradin H."/>
            <person name="Zegar C."/>
            <person name="Gutwein M."/>
            <person name="Lucas J."/>
            <person name="Kovtun M."/>
            <person name="Corcoran D."/>
            <person name="Baugh L.R."/>
            <person name="Kiontke K."/>
            <person name="Gunsalus K."/>
            <person name="Fitch D.H."/>
            <person name="Piano F."/>
        </authorList>
    </citation>
    <scope>NUCLEOTIDE SEQUENCE [LARGE SCALE GENOMIC DNA]</scope>
    <source>
        <strain evidence="2">PF1309</strain>
    </source>
</reference>
<feature type="region of interest" description="Disordered" evidence="1">
    <location>
        <begin position="62"/>
        <end position="107"/>
    </location>
</feature>
<dbReference type="EMBL" id="LIAE01007917">
    <property type="protein sequence ID" value="PAV76269.1"/>
    <property type="molecule type" value="Genomic_DNA"/>
</dbReference>
<gene>
    <name evidence="2" type="ORF">WR25_09968</name>
</gene>
<evidence type="ECO:0000313" key="2">
    <source>
        <dbReference type="EMBL" id="PAV76269.1"/>
    </source>
</evidence>
<dbReference type="AlphaFoldDB" id="A0A2A2KQV0"/>
<name>A0A2A2KQV0_9BILA</name>
<organism evidence="2 3">
    <name type="scientific">Diploscapter pachys</name>
    <dbReference type="NCBI Taxonomy" id="2018661"/>
    <lineage>
        <taxon>Eukaryota</taxon>
        <taxon>Metazoa</taxon>
        <taxon>Ecdysozoa</taxon>
        <taxon>Nematoda</taxon>
        <taxon>Chromadorea</taxon>
        <taxon>Rhabditida</taxon>
        <taxon>Rhabditina</taxon>
        <taxon>Rhabditomorpha</taxon>
        <taxon>Rhabditoidea</taxon>
        <taxon>Rhabditidae</taxon>
        <taxon>Diploscapter</taxon>
    </lineage>
</organism>
<protein>
    <submittedName>
        <fullName evidence="2">Uncharacterized protein</fullName>
    </submittedName>
</protein>